<evidence type="ECO:0000313" key="2">
    <source>
        <dbReference type="EMBL" id="PWN20266.1"/>
    </source>
</evidence>
<name>A0A316U4V9_9BASI</name>
<evidence type="ECO:0000256" key="1">
    <source>
        <dbReference type="SAM" id="SignalP"/>
    </source>
</evidence>
<dbReference type="RefSeq" id="XP_025347426.1">
    <property type="nucleotide sequence ID" value="XM_025492598.1"/>
</dbReference>
<reference evidence="2 3" key="1">
    <citation type="journal article" date="2018" name="Mol. Biol. Evol.">
        <title>Broad Genomic Sampling Reveals a Smut Pathogenic Ancestry of the Fungal Clade Ustilaginomycotina.</title>
        <authorList>
            <person name="Kijpornyongpan T."/>
            <person name="Mondo S.J."/>
            <person name="Barry K."/>
            <person name="Sandor L."/>
            <person name="Lee J."/>
            <person name="Lipzen A."/>
            <person name="Pangilinan J."/>
            <person name="LaButti K."/>
            <person name="Hainaut M."/>
            <person name="Henrissat B."/>
            <person name="Grigoriev I.V."/>
            <person name="Spatafora J.W."/>
            <person name="Aime M.C."/>
        </authorList>
    </citation>
    <scope>NUCLEOTIDE SEQUENCE [LARGE SCALE GENOMIC DNA]</scope>
    <source>
        <strain evidence="2 3">MCA 4718</strain>
    </source>
</reference>
<dbReference type="EMBL" id="KZ819328">
    <property type="protein sequence ID" value="PWN20266.1"/>
    <property type="molecule type" value="Genomic_DNA"/>
</dbReference>
<dbReference type="Proteomes" id="UP000245942">
    <property type="component" value="Unassembled WGS sequence"/>
</dbReference>
<keyword evidence="1" id="KW-0732">Signal</keyword>
<dbReference type="GeneID" id="37014332"/>
<keyword evidence="3" id="KW-1185">Reference proteome</keyword>
<evidence type="ECO:0000313" key="3">
    <source>
        <dbReference type="Proteomes" id="UP000245942"/>
    </source>
</evidence>
<feature type="chain" id="PRO_5016347426" evidence="1">
    <location>
        <begin position="20"/>
        <end position="74"/>
    </location>
</feature>
<sequence length="74" mass="7715">MRFSILLVMLAALPLLAMGATRGPSTGLTGLARRQGAGNDGCYPYEDCDPSNEDCYKGACHCGLKDPNAPPCPA</sequence>
<feature type="signal peptide" evidence="1">
    <location>
        <begin position="1"/>
        <end position="19"/>
    </location>
</feature>
<protein>
    <submittedName>
        <fullName evidence="2">Uncharacterized protein</fullName>
    </submittedName>
</protein>
<dbReference type="AlphaFoldDB" id="A0A316U4V9"/>
<proteinExistence type="predicted"/>
<organism evidence="2 3">
    <name type="scientific">Pseudomicrostroma glucosiphilum</name>
    <dbReference type="NCBI Taxonomy" id="1684307"/>
    <lineage>
        <taxon>Eukaryota</taxon>
        <taxon>Fungi</taxon>
        <taxon>Dikarya</taxon>
        <taxon>Basidiomycota</taxon>
        <taxon>Ustilaginomycotina</taxon>
        <taxon>Exobasidiomycetes</taxon>
        <taxon>Microstromatales</taxon>
        <taxon>Microstromatales incertae sedis</taxon>
        <taxon>Pseudomicrostroma</taxon>
    </lineage>
</organism>
<accession>A0A316U4V9</accession>
<gene>
    <name evidence="2" type="ORF">BCV69DRAFT_283141</name>
</gene>